<dbReference type="AlphaFoldDB" id="A0A1Y5T7Z6"/>
<name>A0A1Y5T7Z6_9PROT</name>
<evidence type="ECO:0000313" key="3">
    <source>
        <dbReference type="EMBL" id="SLN57643.1"/>
    </source>
</evidence>
<dbReference type="InterPro" id="IPR017870">
    <property type="entry name" value="FeS_cluster_insertion_CS"/>
</dbReference>
<reference evidence="3 4" key="1">
    <citation type="submission" date="2017-03" db="EMBL/GenBank/DDBJ databases">
        <authorList>
            <person name="Afonso C.L."/>
            <person name="Miller P.J."/>
            <person name="Scott M.A."/>
            <person name="Spackman E."/>
            <person name="Goraichik I."/>
            <person name="Dimitrov K.M."/>
            <person name="Suarez D.L."/>
            <person name="Swayne D.E."/>
        </authorList>
    </citation>
    <scope>NUCLEOTIDE SEQUENCE [LARGE SCALE GENOMIC DNA]</scope>
    <source>
        <strain evidence="3 4">CECT 7691</strain>
    </source>
</reference>
<gene>
    <name evidence="3" type="primary">iscA</name>
    <name evidence="3" type="ORF">OCH7691_02532</name>
</gene>
<accession>A0A1Y5T7Z6</accession>
<dbReference type="InterPro" id="IPR050322">
    <property type="entry name" value="Fe-S_cluster_asmbl/transfer"/>
</dbReference>
<evidence type="ECO:0000313" key="4">
    <source>
        <dbReference type="Proteomes" id="UP000193200"/>
    </source>
</evidence>
<dbReference type="InterPro" id="IPR035903">
    <property type="entry name" value="HesB-like_dom_sf"/>
</dbReference>
<evidence type="ECO:0000256" key="1">
    <source>
        <dbReference type="ARBA" id="ARBA00006718"/>
    </source>
</evidence>
<dbReference type="Pfam" id="PF01521">
    <property type="entry name" value="Fe-S_biosyn"/>
    <property type="match status" value="1"/>
</dbReference>
<dbReference type="NCBIfam" id="TIGR00049">
    <property type="entry name" value="iron-sulfur cluster assembly accessory protein"/>
    <property type="match status" value="1"/>
</dbReference>
<dbReference type="Proteomes" id="UP000193200">
    <property type="component" value="Unassembled WGS sequence"/>
</dbReference>
<dbReference type="FunCoup" id="A0A1Y5T7Z6">
    <property type="interactions" value="434"/>
</dbReference>
<comment type="similarity">
    <text evidence="1">Belongs to the HesB/IscA family.</text>
</comment>
<sequence length="111" mass="12128">MTENLMSLTDRAADRVRHLIATSDKPVKGLRIGVTTTGCSGLSYTMDFAEDIGPDDKVVVDKDITLVIDPAALQYVAGSEMDWVEERLASRFTFENPNEKGKCGCGTSFHV</sequence>
<protein>
    <submittedName>
        <fullName evidence="3">Iron-binding protein IscA</fullName>
    </submittedName>
</protein>
<dbReference type="RefSeq" id="WP_085883877.1">
    <property type="nucleotide sequence ID" value="NZ_FWFR01000002.1"/>
</dbReference>
<dbReference type="GO" id="GO:0051537">
    <property type="term" value="F:2 iron, 2 sulfur cluster binding"/>
    <property type="evidence" value="ECO:0007669"/>
    <property type="project" value="UniProtKB-ARBA"/>
</dbReference>
<feature type="domain" description="Core" evidence="2">
    <location>
        <begin position="7"/>
        <end position="106"/>
    </location>
</feature>
<dbReference type="SUPFAM" id="SSF89360">
    <property type="entry name" value="HesB-like domain"/>
    <property type="match status" value="1"/>
</dbReference>
<keyword evidence="4" id="KW-1185">Reference proteome</keyword>
<dbReference type="GO" id="GO:0016226">
    <property type="term" value="P:iron-sulfur cluster assembly"/>
    <property type="evidence" value="ECO:0007669"/>
    <property type="project" value="InterPro"/>
</dbReference>
<dbReference type="Gene3D" id="2.60.300.12">
    <property type="entry name" value="HesB-like domain"/>
    <property type="match status" value="1"/>
</dbReference>
<dbReference type="EMBL" id="FWFR01000002">
    <property type="protein sequence ID" value="SLN57643.1"/>
    <property type="molecule type" value="Genomic_DNA"/>
</dbReference>
<dbReference type="PANTHER" id="PTHR10072">
    <property type="entry name" value="IRON-SULFUR CLUSTER ASSEMBLY PROTEIN"/>
    <property type="match status" value="1"/>
</dbReference>
<proteinExistence type="inferred from homology"/>
<dbReference type="OrthoDB" id="9801228at2"/>
<dbReference type="PANTHER" id="PTHR10072:SF41">
    <property type="entry name" value="IRON-SULFUR CLUSTER ASSEMBLY 1 HOMOLOG, MITOCHONDRIAL"/>
    <property type="match status" value="1"/>
</dbReference>
<dbReference type="GO" id="GO:0005829">
    <property type="term" value="C:cytosol"/>
    <property type="evidence" value="ECO:0007669"/>
    <property type="project" value="TreeGrafter"/>
</dbReference>
<dbReference type="PROSITE" id="PS01152">
    <property type="entry name" value="HESB"/>
    <property type="match status" value="1"/>
</dbReference>
<evidence type="ECO:0000259" key="2">
    <source>
        <dbReference type="Pfam" id="PF01521"/>
    </source>
</evidence>
<dbReference type="InterPro" id="IPR000361">
    <property type="entry name" value="ATAP_core_dom"/>
</dbReference>
<dbReference type="InParanoid" id="A0A1Y5T7Z6"/>
<dbReference type="InterPro" id="IPR016092">
    <property type="entry name" value="ATAP"/>
</dbReference>
<organism evidence="3 4">
    <name type="scientific">Oceanibacterium hippocampi</name>
    <dbReference type="NCBI Taxonomy" id="745714"/>
    <lineage>
        <taxon>Bacteria</taxon>
        <taxon>Pseudomonadati</taxon>
        <taxon>Pseudomonadota</taxon>
        <taxon>Alphaproteobacteria</taxon>
        <taxon>Sneathiellales</taxon>
        <taxon>Sneathiellaceae</taxon>
        <taxon>Oceanibacterium</taxon>
    </lineage>
</organism>